<keyword evidence="3" id="KW-1185">Reference proteome</keyword>
<accession>A0ABU3K807</accession>
<dbReference type="RefSeq" id="WP_313832947.1">
    <property type="nucleotide sequence ID" value="NZ_JAQOUE010000001.1"/>
</dbReference>
<feature type="transmembrane region" description="Helical" evidence="1">
    <location>
        <begin position="241"/>
        <end position="258"/>
    </location>
</feature>
<feature type="transmembrane region" description="Helical" evidence="1">
    <location>
        <begin position="58"/>
        <end position="77"/>
    </location>
</feature>
<gene>
    <name evidence="2" type="ORF">PPG34_09195</name>
</gene>
<sequence length="395" mass="42795">MPNMLSVTFPPQGKAFFSYGFRPFFLGASLFAGFAVPVWILVFAGFVEMDFPYPSREWHVHEMVFGFLPCVITGFILTAIPNWTDRPPVSGWPLMLLFILWVAGRLSLACPWVPGVAAAIIDSSFFLAVAGVVWREIIAGQVWDRSPIGILISLYGIANILFHVLALGNQETNLATRMALGLLMVLLALIGGRITPGFTEDFLAEANIAKPPAAFSPFDGISILLIAAGAVAWIIQPQHVATGWIFIVAGLANIIRLSRWHGWVTWREPLVLILHVGYGWLALSLLILGGSILGFGLQPEDAVHALTTGAVGSMTLAVMTRATLGHTGRPKKANQVTIVMYLLVTLGTLLRVFGPLTEISTTLILSLAGIAWSGAYLLFATVYGPFLLQPSLDDE</sequence>
<protein>
    <submittedName>
        <fullName evidence="2">NnrS family protein</fullName>
    </submittedName>
</protein>
<feature type="transmembrane region" description="Helical" evidence="1">
    <location>
        <begin position="270"/>
        <end position="297"/>
    </location>
</feature>
<organism evidence="2 3">
    <name type="scientific">Candidatus Nitronereus thalassa</name>
    <dbReference type="NCBI Taxonomy" id="3020898"/>
    <lineage>
        <taxon>Bacteria</taxon>
        <taxon>Pseudomonadati</taxon>
        <taxon>Nitrospirota</taxon>
        <taxon>Nitrospiria</taxon>
        <taxon>Nitrospirales</taxon>
        <taxon>Nitrospiraceae</taxon>
        <taxon>Candidatus Nitronereus</taxon>
    </lineage>
</organism>
<feature type="transmembrane region" description="Helical" evidence="1">
    <location>
        <begin position="146"/>
        <end position="168"/>
    </location>
</feature>
<comment type="caution">
    <text evidence="2">The sequence shown here is derived from an EMBL/GenBank/DDBJ whole genome shotgun (WGS) entry which is preliminary data.</text>
</comment>
<feature type="transmembrane region" description="Helical" evidence="1">
    <location>
        <begin position="213"/>
        <end position="235"/>
    </location>
</feature>
<dbReference type="Pfam" id="PF05940">
    <property type="entry name" value="NnrS"/>
    <property type="match status" value="1"/>
</dbReference>
<evidence type="ECO:0000313" key="2">
    <source>
        <dbReference type="EMBL" id="MDT7042529.1"/>
    </source>
</evidence>
<keyword evidence="1" id="KW-1133">Transmembrane helix</keyword>
<evidence type="ECO:0000256" key="1">
    <source>
        <dbReference type="SAM" id="Phobius"/>
    </source>
</evidence>
<keyword evidence="1" id="KW-0812">Transmembrane</keyword>
<feature type="transmembrane region" description="Helical" evidence="1">
    <location>
        <begin position="359"/>
        <end position="379"/>
    </location>
</feature>
<name>A0ABU3K807_9BACT</name>
<feature type="transmembrane region" description="Helical" evidence="1">
    <location>
        <begin position="89"/>
        <end position="106"/>
    </location>
</feature>
<feature type="transmembrane region" description="Helical" evidence="1">
    <location>
        <begin position="336"/>
        <end position="353"/>
    </location>
</feature>
<dbReference type="Proteomes" id="UP001250932">
    <property type="component" value="Unassembled WGS sequence"/>
</dbReference>
<feature type="transmembrane region" description="Helical" evidence="1">
    <location>
        <begin position="303"/>
        <end position="324"/>
    </location>
</feature>
<keyword evidence="1" id="KW-0472">Membrane</keyword>
<feature type="transmembrane region" description="Helical" evidence="1">
    <location>
        <begin position="112"/>
        <end position="134"/>
    </location>
</feature>
<reference evidence="2 3" key="1">
    <citation type="journal article" date="2023" name="ISME J.">
        <title>Cultivation and genomic characterization of novel and ubiquitous marine nitrite-oxidizing bacteria from the Nitrospirales.</title>
        <authorList>
            <person name="Mueller A.J."/>
            <person name="Daebeler A."/>
            <person name="Herbold C.W."/>
            <person name="Kirkegaard R.H."/>
            <person name="Daims H."/>
        </authorList>
    </citation>
    <scope>NUCLEOTIDE SEQUENCE [LARGE SCALE GENOMIC DNA]</scope>
    <source>
        <strain evidence="2 3">EB</strain>
    </source>
</reference>
<dbReference type="InterPro" id="IPR010266">
    <property type="entry name" value="NnrS"/>
</dbReference>
<feature type="transmembrane region" description="Helical" evidence="1">
    <location>
        <begin position="174"/>
        <end position="192"/>
    </location>
</feature>
<evidence type="ECO:0000313" key="3">
    <source>
        <dbReference type="Proteomes" id="UP001250932"/>
    </source>
</evidence>
<proteinExistence type="predicted"/>
<feature type="transmembrane region" description="Helical" evidence="1">
    <location>
        <begin position="24"/>
        <end position="46"/>
    </location>
</feature>
<dbReference type="EMBL" id="JAQOUE010000001">
    <property type="protein sequence ID" value="MDT7042529.1"/>
    <property type="molecule type" value="Genomic_DNA"/>
</dbReference>